<dbReference type="OrthoDB" id="420927at2759"/>
<keyword evidence="3" id="KW-1185">Reference proteome</keyword>
<evidence type="ECO:0000313" key="3">
    <source>
        <dbReference type="Proteomes" id="UP000654075"/>
    </source>
</evidence>
<reference evidence="2" key="1">
    <citation type="submission" date="2021-02" db="EMBL/GenBank/DDBJ databases">
        <authorList>
            <person name="Dougan E. K."/>
            <person name="Rhodes N."/>
            <person name="Thang M."/>
            <person name="Chan C."/>
        </authorList>
    </citation>
    <scope>NUCLEOTIDE SEQUENCE</scope>
</reference>
<dbReference type="EMBL" id="CAJNNV010032647">
    <property type="protein sequence ID" value="CAE8640605.1"/>
    <property type="molecule type" value="Genomic_DNA"/>
</dbReference>
<sequence>MSLRCQRKLACLAADALAARTTFPLVIRLQSHFPPQGPDRRFASVAFSRSPMGADLRTPAEVDVLMSDGPDEGPAEGDPNDPEASEADNLPPGYDIDLMNFGPSPWPFLSSADEALSQVSSGQFWPFRPRDEEKLEESLPSIQLSTLDLAVLARTACALGAQSEEQRLLLQRLNSAEAEALLPLCSPVVLSVLVSSLGDLPLEAGCNGLFLKVVGQLLEVRSLSPRHALVLMTALGRGGGGSGTVLTGQQPAVPSLAVMRAAATALVDEQKALSSVGSVLPDALEVLAALEGLSRLRAWQPLEAYTDQLVSQVAASLLPFLGGGPGLARLLASATPAPRPGARITSLRFLASFALLPEATGHLAASYWLSSLSFLRWSEHPVVDEETMGKAAFTLARCGAWNGGRAGFLLAQVLRRDLEARADVEGTSNLTPAAGSWWLAAIAQSGLPLNGATDKPDGKFAEHTEEALLSCAEALALADGKQSGTASTAAAARALWAVCAMGKASERGNIAAALLSRITASEPTTFSAETWALLREVKQTMGAEEGGGEVAEGGQDGEGAEAQGPFSTEAWRKGIASAAEAENGLFKASSRAAELRAALTDALAAEMAETAAIEAGEDAAEDEGAEGSSETTEFEADFAAGPYTLALHVPSRGVAIDLDANVSSVNRALRRQQWSALLPDLRVAEITLAQWDKLGGRERAQLVREALKGAS</sequence>
<gene>
    <name evidence="2" type="ORF">PGLA1383_LOCUS55421</name>
</gene>
<name>A0A813HPI8_POLGL</name>
<comment type="caution">
    <text evidence="2">The sequence shown here is derived from an EMBL/GenBank/DDBJ whole genome shotgun (WGS) entry which is preliminary data.</text>
</comment>
<proteinExistence type="predicted"/>
<accession>A0A813HPI8</accession>
<evidence type="ECO:0000256" key="1">
    <source>
        <dbReference type="SAM" id="MobiDB-lite"/>
    </source>
</evidence>
<dbReference type="AlphaFoldDB" id="A0A813HPI8"/>
<evidence type="ECO:0000313" key="2">
    <source>
        <dbReference type="EMBL" id="CAE8640605.1"/>
    </source>
</evidence>
<feature type="compositionally biased region" description="Acidic residues" evidence="1">
    <location>
        <begin position="69"/>
        <end position="86"/>
    </location>
</feature>
<dbReference type="Proteomes" id="UP000654075">
    <property type="component" value="Unassembled WGS sequence"/>
</dbReference>
<organism evidence="2 3">
    <name type="scientific">Polarella glacialis</name>
    <name type="common">Dinoflagellate</name>
    <dbReference type="NCBI Taxonomy" id="89957"/>
    <lineage>
        <taxon>Eukaryota</taxon>
        <taxon>Sar</taxon>
        <taxon>Alveolata</taxon>
        <taxon>Dinophyceae</taxon>
        <taxon>Suessiales</taxon>
        <taxon>Suessiaceae</taxon>
        <taxon>Polarella</taxon>
    </lineage>
</organism>
<feature type="region of interest" description="Disordered" evidence="1">
    <location>
        <begin position="64"/>
        <end position="94"/>
    </location>
</feature>
<protein>
    <submittedName>
        <fullName evidence="2">Uncharacterized protein</fullName>
    </submittedName>
</protein>